<dbReference type="Proteomes" id="UP000000757">
    <property type="component" value="Chromosome"/>
</dbReference>
<dbReference type="PANTHER" id="PTHR43669:SF3">
    <property type="entry name" value="ALCOHOL DEHYDROGENASE, PUTATIVE (AFU_ORTHOLOGUE AFUA_3G03445)-RELATED"/>
    <property type="match status" value="1"/>
</dbReference>
<dbReference type="PANTHER" id="PTHR43669">
    <property type="entry name" value="5-KETO-D-GLUCONATE 5-REDUCTASE"/>
    <property type="match status" value="1"/>
</dbReference>
<reference evidence="5 6" key="1">
    <citation type="submission" date="2006-10" db="EMBL/GenBank/DDBJ databases">
        <authorList>
            <person name="Fleischmann R.D."/>
            <person name="Dodson R.J."/>
            <person name="Haft D.H."/>
            <person name="Merkel J.S."/>
            <person name="Nelson W.C."/>
            <person name="Fraser C.M."/>
        </authorList>
    </citation>
    <scope>NUCLEOTIDE SEQUENCE [LARGE SCALE GENOMIC DNA]</scope>
    <source>
        <strain evidence="6">ATCC 700084 / mc(2)155</strain>
    </source>
</reference>
<keyword evidence="2" id="KW-0560">Oxidoreductase</keyword>
<dbReference type="Gene3D" id="3.40.50.720">
    <property type="entry name" value="NAD(P)-binding Rossmann-like Domain"/>
    <property type="match status" value="1"/>
</dbReference>
<dbReference type="STRING" id="246196.MSMEG_5966"/>
<dbReference type="InterPro" id="IPR057326">
    <property type="entry name" value="KR_dom"/>
</dbReference>
<dbReference type="SMART" id="SM00822">
    <property type="entry name" value="PKS_KR"/>
    <property type="match status" value="1"/>
</dbReference>
<dbReference type="KEGG" id="msm:MSMEG_5966"/>
<dbReference type="GeneID" id="93460601"/>
<dbReference type="OrthoDB" id="7064009at2"/>
<feature type="domain" description="Ketoreductase" evidence="4">
    <location>
        <begin position="7"/>
        <end position="175"/>
    </location>
</feature>
<evidence type="ECO:0000313" key="5">
    <source>
        <dbReference type="EMBL" id="ABK75298.1"/>
    </source>
</evidence>
<dbReference type="InterPro" id="IPR002347">
    <property type="entry name" value="SDR_fam"/>
</dbReference>
<name>A0R4V4_MYCS2</name>
<evidence type="ECO:0000256" key="3">
    <source>
        <dbReference type="RuleBase" id="RU000363"/>
    </source>
</evidence>
<dbReference type="KEGG" id="msb:LJ00_29505"/>
<dbReference type="PATRIC" id="fig|246196.19.peg.5804"/>
<dbReference type="GO" id="GO:0016491">
    <property type="term" value="F:oxidoreductase activity"/>
    <property type="evidence" value="ECO:0007669"/>
    <property type="project" value="UniProtKB-KW"/>
</dbReference>
<dbReference type="InterPro" id="IPR020904">
    <property type="entry name" value="Sc_DH/Rdtase_CS"/>
</dbReference>
<dbReference type="CDD" id="cd05233">
    <property type="entry name" value="SDR_c"/>
    <property type="match status" value="1"/>
</dbReference>
<dbReference type="SUPFAM" id="SSF51735">
    <property type="entry name" value="NAD(P)-binding Rossmann-fold domains"/>
    <property type="match status" value="1"/>
</dbReference>
<dbReference type="RefSeq" id="WP_011730931.1">
    <property type="nucleotide sequence ID" value="NC_008596.1"/>
</dbReference>
<evidence type="ECO:0000256" key="1">
    <source>
        <dbReference type="ARBA" id="ARBA00006484"/>
    </source>
</evidence>
<proteinExistence type="inferred from homology"/>
<dbReference type="Pfam" id="PF00106">
    <property type="entry name" value="adh_short"/>
    <property type="match status" value="1"/>
</dbReference>
<dbReference type="PaxDb" id="246196-MSMEI_5806"/>
<evidence type="ECO:0000259" key="4">
    <source>
        <dbReference type="SMART" id="SM00822"/>
    </source>
</evidence>
<accession>A0R4V4</accession>
<dbReference type="PROSITE" id="PS00061">
    <property type="entry name" value="ADH_SHORT"/>
    <property type="match status" value="1"/>
</dbReference>
<dbReference type="PRINTS" id="PR00081">
    <property type="entry name" value="GDHRDH"/>
</dbReference>
<sequence>MPEHRFQVAVVTGGGGGIGRAVARGLASAGYCVAILGRCMEDLAEAARDHAHIAPFCLDVGDAARSAAVFAEVERRMGPVDILVANAAVYPKVHFLDQSPADFEETFRTNVHGVANAVRAVLPGMLSRNAGRVIVLGSLADQSPLAGACSYSASKGALHALVRGIAAEIDRVRYPNVLVNEFNPGQTRTAMSDGGQPPEAVYPLIQALIDLPPGGAHGRMFVMDREVRSNERLSRAILRRAGIGPRLTRLERHG</sequence>
<dbReference type="EMBL" id="CP000480">
    <property type="protein sequence ID" value="ABK75298.1"/>
    <property type="molecule type" value="Genomic_DNA"/>
</dbReference>
<evidence type="ECO:0000256" key="2">
    <source>
        <dbReference type="ARBA" id="ARBA00023002"/>
    </source>
</evidence>
<protein>
    <submittedName>
        <fullName evidence="5">Oxidoreductase, short chain dehydrogenase/reductase family protein</fullName>
    </submittedName>
</protein>
<dbReference type="InterPro" id="IPR036291">
    <property type="entry name" value="NAD(P)-bd_dom_sf"/>
</dbReference>
<keyword evidence="6" id="KW-1185">Reference proteome</keyword>
<comment type="similarity">
    <text evidence="1 3">Belongs to the short-chain dehydrogenases/reductases (SDR) family.</text>
</comment>
<dbReference type="AlphaFoldDB" id="A0R4V4"/>
<dbReference type="eggNOG" id="COG0300">
    <property type="taxonomic scope" value="Bacteria"/>
</dbReference>
<evidence type="ECO:0000313" key="6">
    <source>
        <dbReference type="Proteomes" id="UP000000757"/>
    </source>
</evidence>
<dbReference type="PRINTS" id="PR00080">
    <property type="entry name" value="SDRFAMILY"/>
</dbReference>
<gene>
    <name evidence="5" type="ordered locus">MSMEG_5966</name>
</gene>
<organism evidence="5 6">
    <name type="scientific">Mycolicibacterium smegmatis (strain ATCC 700084 / mc(2)155)</name>
    <name type="common">Mycobacterium smegmatis</name>
    <dbReference type="NCBI Taxonomy" id="246196"/>
    <lineage>
        <taxon>Bacteria</taxon>
        <taxon>Bacillati</taxon>
        <taxon>Actinomycetota</taxon>
        <taxon>Actinomycetes</taxon>
        <taxon>Mycobacteriales</taxon>
        <taxon>Mycobacteriaceae</taxon>
        <taxon>Mycolicibacterium</taxon>
    </lineage>
</organism>